<evidence type="ECO:0000259" key="1">
    <source>
        <dbReference type="Pfam" id="PF03976"/>
    </source>
</evidence>
<evidence type="ECO:0000313" key="3">
    <source>
        <dbReference type="Proteomes" id="UP001204562"/>
    </source>
</evidence>
<proteinExistence type="predicted"/>
<feature type="domain" description="Polyphosphate kinase-2-related" evidence="1">
    <location>
        <begin position="14"/>
        <end position="231"/>
    </location>
</feature>
<organism evidence="2 3">
    <name type="scientific">Intestinimonas massiliensis</name>
    <name type="common">ex Afouda et al. 2020</name>
    <dbReference type="NCBI Taxonomy" id="1673721"/>
    <lineage>
        <taxon>Bacteria</taxon>
        <taxon>Bacillati</taxon>
        <taxon>Bacillota</taxon>
        <taxon>Clostridia</taxon>
        <taxon>Eubacteriales</taxon>
        <taxon>Intestinimonas</taxon>
    </lineage>
</organism>
<dbReference type="Pfam" id="PF03976">
    <property type="entry name" value="PPK2"/>
    <property type="match status" value="2"/>
</dbReference>
<dbReference type="Gene3D" id="3.40.50.300">
    <property type="entry name" value="P-loop containing nucleotide triphosphate hydrolases"/>
    <property type="match status" value="2"/>
</dbReference>
<gene>
    <name evidence="2" type="ORF">NE579_11295</name>
</gene>
<evidence type="ECO:0000313" key="2">
    <source>
        <dbReference type="EMBL" id="MCQ4771041.1"/>
    </source>
</evidence>
<dbReference type="PANTHER" id="PTHR34383:SF3">
    <property type="entry name" value="POLYPHOSPHATE:AMP PHOSPHOTRANSFERASE"/>
    <property type="match status" value="1"/>
</dbReference>
<name>A0AAW5JLJ0_9FIRM</name>
<dbReference type="PANTHER" id="PTHR34383">
    <property type="entry name" value="POLYPHOSPHATE:AMP PHOSPHOTRANSFERASE-RELATED"/>
    <property type="match status" value="1"/>
</dbReference>
<comment type="caution">
    <text evidence="2">The sequence shown here is derived from an EMBL/GenBank/DDBJ whole genome shotgun (WGS) entry which is preliminary data.</text>
</comment>
<dbReference type="InterPro" id="IPR027417">
    <property type="entry name" value="P-loop_NTPase"/>
</dbReference>
<dbReference type="SUPFAM" id="SSF52540">
    <property type="entry name" value="P-loop containing nucleoside triphosphate hydrolases"/>
    <property type="match status" value="2"/>
</dbReference>
<dbReference type="EMBL" id="JANFYS010000023">
    <property type="protein sequence ID" value="MCQ4771041.1"/>
    <property type="molecule type" value="Genomic_DNA"/>
</dbReference>
<feature type="domain" description="Polyphosphate kinase-2-related" evidence="1">
    <location>
        <begin position="264"/>
        <end position="486"/>
    </location>
</feature>
<protein>
    <submittedName>
        <fullName evidence="2">Phosphate--AMP phosphotransferase</fullName>
    </submittedName>
</protein>
<accession>A0AAW5JLJ0</accession>
<dbReference type="Proteomes" id="UP001204562">
    <property type="component" value="Unassembled WGS sequence"/>
</dbReference>
<dbReference type="AlphaFoldDB" id="A0AAW5JLJ0"/>
<sequence length="489" mass="56533">MLEQKQERAAALPREAEKKAIKALQKELAALQQPLRAAGVPVLLVFEGWSAAGKGSMIAKVISEMDPRGYQVYSAAEPTDEEARRPLLWPFWRDLPPRGEAAVLDRSWYGRVLEQMEAEHGRAGALLESVNIFERQLGDDGYLILKFFLHISQGEQKKRLEKLSGDPATAWRVTDRDWRRNRDYRRHLEAADLLLEATDTPHAPWHVIWNEEKGTGTLEVLTIIRDALAAAVREGAPRPVPAAGRRFPLREVPPLSAVDLSPKVSDEDYHRELKKEKKKLQRLHSALYREKVPVVIGFEGWDAAGKGGAIRRLSWALDPRGFDVVPIAAPTPDALARHYLWRFWRELPKNGHVVLFDRTWYGRVMVERIEGLTSEVRWRQAYDEINAFEKELSDWGAVVLKFWLQIDPDEQLRRFTARQETPEKQYKITDEDWRNRVKWDRYAAAVDEMLQKTSTEYAPWVIVESNDKKYARLKVLKTVRKALERRLED</sequence>
<dbReference type="InterPro" id="IPR022488">
    <property type="entry name" value="PPK2-related"/>
</dbReference>
<reference evidence="2" key="1">
    <citation type="submission" date="2022-06" db="EMBL/GenBank/DDBJ databases">
        <title>Isolation of gut microbiota from human fecal samples.</title>
        <authorList>
            <person name="Pamer E.G."/>
            <person name="Barat B."/>
            <person name="Waligurski E."/>
            <person name="Medina S."/>
            <person name="Paddock L."/>
            <person name="Mostad J."/>
        </authorList>
    </citation>
    <scope>NUCLEOTIDE SEQUENCE</scope>
    <source>
        <strain evidence="2">DFI.9.91</strain>
    </source>
</reference>
<dbReference type="RefSeq" id="WP_256304330.1">
    <property type="nucleotide sequence ID" value="NZ_JANFYS010000023.1"/>
</dbReference>